<gene>
    <name evidence="2" type="ORF">M440DRAFT_81086</name>
</gene>
<organism evidence="2 3">
    <name type="scientific">Trichoderma longibrachiatum ATCC 18648</name>
    <dbReference type="NCBI Taxonomy" id="983965"/>
    <lineage>
        <taxon>Eukaryota</taxon>
        <taxon>Fungi</taxon>
        <taxon>Dikarya</taxon>
        <taxon>Ascomycota</taxon>
        <taxon>Pezizomycotina</taxon>
        <taxon>Sordariomycetes</taxon>
        <taxon>Hypocreomycetidae</taxon>
        <taxon>Hypocreales</taxon>
        <taxon>Hypocreaceae</taxon>
        <taxon>Trichoderma</taxon>
    </lineage>
</organism>
<dbReference type="Proteomes" id="UP000240760">
    <property type="component" value="Unassembled WGS sequence"/>
</dbReference>
<name>A0A2T4CI86_TRILO</name>
<protein>
    <recommendedName>
        <fullName evidence="4">Secreted protein</fullName>
    </recommendedName>
</protein>
<feature type="chain" id="PRO_5015743838" description="Secreted protein" evidence="1">
    <location>
        <begin position="18"/>
        <end position="89"/>
    </location>
</feature>
<evidence type="ECO:0000256" key="1">
    <source>
        <dbReference type="SAM" id="SignalP"/>
    </source>
</evidence>
<accession>A0A2T4CI86</accession>
<sequence length="89" mass="9385">MASLLLFRVLCGTVLHGTPLPSPSSGPHHRHRHRYSKLSSSLRSALVSLHSCSGPGHYPSIGQPQSISPSSLDTSAVIDCIGDSAVAWL</sequence>
<proteinExistence type="predicted"/>
<dbReference type="EMBL" id="KZ679126">
    <property type="protein sequence ID" value="PTB81285.1"/>
    <property type="molecule type" value="Genomic_DNA"/>
</dbReference>
<feature type="signal peptide" evidence="1">
    <location>
        <begin position="1"/>
        <end position="17"/>
    </location>
</feature>
<dbReference type="AlphaFoldDB" id="A0A2T4CI86"/>
<reference evidence="2 3" key="1">
    <citation type="submission" date="2016-07" db="EMBL/GenBank/DDBJ databases">
        <title>Multiple horizontal gene transfer events from other fungi enriched the ability of initially mycotrophic Trichoderma (Ascomycota) to feed on dead plant biomass.</title>
        <authorList>
            <consortium name="DOE Joint Genome Institute"/>
            <person name="Aerts A."/>
            <person name="Atanasova L."/>
            <person name="Chenthamara K."/>
            <person name="Zhang J."/>
            <person name="Grujic M."/>
            <person name="Henrissat B."/>
            <person name="Kuo A."/>
            <person name="Salamov A."/>
            <person name="Lipzen A."/>
            <person name="Labutti K."/>
            <person name="Barry K."/>
            <person name="Miao Y."/>
            <person name="Rahimi M.J."/>
            <person name="Shen Q."/>
            <person name="Grigoriev I.V."/>
            <person name="Kubicek C.P."/>
            <person name="Druzhinina I.S."/>
        </authorList>
    </citation>
    <scope>NUCLEOTIDE SEQUENCE [LARGE SCALE GENOMIC DNA]</scope>
    <source>
        <strain evidence="2 3">ATCC 18648</strain>
    </source>
</reference>
<keyword evidence="3" id="KW-1185">Reference proteome</keyword>
<evidence type="ECO:0000313" key="2">
    <source>
        <dbReference type="EMBL" id="PTB81285.1"/>
    </source>
</evidence>
<evidence type="ECO:0008006" key="4">
    <source>
        <dbReference type="Google" id="ProtNLM"/>
    </source>
</evidence>
<keyword evidence="1" id="KW-0732">Signal</keyword>
<evidence type="ECO:0000313" key="3">
    <source>
        <dbReference type="Proteomes" id="UP000240760"/>
    </source>
</evidence>